<proteinExistence type="predicted"/>
<keyword evidence="1" id="KW-0732">Signal</keyword>
<evidence type="ECO:0000256" key="1">
    <source>
        <dbReference type="SAM" id="SignalP"/>
    </source>
</evidence>
<dbReference type="RefSeq" id="WP_108028488.1">
    <property type="nucleotide sequence ID" value="NZ_QAYC01000018.1"/>
</dbReference>
<protein>
    <submittedName>
        <fullName evidence="2">Uncharacterized protein</fullName>
    </submittedName>
</protein>
<keyword evidence="3" id="KW-1185">Reference proteome</keyword>
<reference evidence="2 3" key="1">
    <citation type="submission" date="2018-04" db="EMBL/GenBank/DDBJ databases">
        <title>Genomic Encyclopedia of Archaeal and Bacterial Type Strains, Phase II (KMG-II): from individual species to whole genera.</title>
        <authorList>
            <person name="Goeker M."/>
        </authorList>
    </citation>
    <scope>NUCLEOTIDE SEQUENCE [LARGE SCALE GENOMIC DNA]</scope>
    <source>
        <strain evidence="2 3">DSM 19783</strain>
    </source>
</reference>
<name>A0A8E3AP88_9RHOB</name>
<feature type="signal peptide" evidence="1">
    <location>
        <begin position="1"/>
        <end position="23"/>
    </location>
</feature>
<gene>
    <name evidence="2" type="ORF">C8N38_11817</name>
</gene>
<feature type="chain" id="PRO_5034798499" evidence="1">
    <location>
        <begin position="24"/>
        <end position="130"/>
    </location>
</feature>
<dbReference type="Proteomes" id="UP000244037">
    <property type="component" value="Unassembled WGS sequence"/>
</dbReference>
<dbReference type="AlphaFoldDB" id="A0A8E3AP88"/>
<sequence>MTPVLPAAAAALALCLSSGAAKADDLLEEYVATIGPQDLYNSKGARLTAPWQVLRQDRANFHRFGRRDPGDRGDRFFASAENRGAMEQMVMRGSIDPAAARDLMAGDATVVVRIWGQNGRGDRVTVGVSR</sequence>
<accession>A0A8E3AP88</accession>
<evidence type="ECO:0000313" key="3">
    <source>
        <dbReference type="Proteomes" id="UP000244037"/>
    </source>
</evidence>
<evidence type="ECO:0000313" key="2">
    <source>
        <dbReference type="EMBL" id="PTW44123.1"/>
    </source>
</evidence>
<dbReference type="OrthoDB" id="8453064at2"/>
<comment type="caution">
    <text evidence="2">The sequence shown here is derived from an EMBL/GenBank/DDBJ whole genome shotgun (WGS) entry which is preliminary data.</text>
</comment>
<organism evidence="2 3">
    <name type="scientific">Rhodovulum kholense</name>
    <dbReference type="NCBI Taxonomy" id="453584"/>
    <lineage>
        <taxon>Bacteria</taxon>
        <taxon>Pseudomonadati</taxon>
        <taxon>Pseudomonadota</taxon>
        <taxon>Alphaproteobacteria</taxon>
        <taxon>Rhodobacterales</taxon>
        <taxon>Paracoccaceae</taxon>
        <taxon>Rhodovulum</taxon>
    </lineage>
</organism>
<dbReference type="EMBL" id="QAYC01000018">
    <property type="protein sequence ID" value="PTW44123.1"/>
    <property type="molecule type" value="Genomic_DNA"/>
</dbReference>